<protein>
    <submittedName>
        <fullName evidence="1">Uncharacterized protein</fullName>
    </submittedName>
</protein>
<accession>A0A0B7GVG4</accession>
<dbReference type="AlphaFoldDB" id="A0A0B7GVG4"/>
<reference evidence="2" key="1">
    <citation type="submission" date="2015-01" db="EMBL/GenBank/DDBJ databases">
        <authorList>
            <person name="Manzoor Shahid"/>
            <person name="Zubair Saima"/>
        </authorList>
    </citation>
    <scope>NUCLEOTIDE SEQUENCE [LARGE SCALE GENOMIC DNA]</scope>
    <source>
        <strain evidence="2">V1</strain>
    </source>
</reference>
<keyword evidence="2" id="KW-1185">Reference proteome</keyword>
<evidence type="ECO:0000313" key="1">
    <source>
        <dbReference type="EMBL" id="CEM60955.1"/>
    </source>
</evidence>
<gene>
    <name evidence="1" type="ORF">TPHV1_120084</name>
</gene>
<sequence length="42" mass="4972">MPNITSFDKKEPDTAKGRSFENLLQLRRRVLKLQFCSFVLML</sequence>
<organism evidence="1 2">
    <name type="scientific">Treponema phagedenis</name>
    <dbReference type="NCBI Taxonomy" id="162"/>
    <lineage>
        <taxon>Bacteria</taxon>
        <taxon>Pseudomonadati</taxon>
        <taxon>Spirochaetota</taxon>
        <taxon>Spirochaetia</taxon>
        <taxon>Spirochaetales</taxon>
        <taxon>Treponemataceae</taxon>
        <taxon>Treponema</taxon>
    </lineage>
</organism>
<dbReference type="Proteomes" id="UP000042527">
    <property type="component" value="Unassembled WGS sequence"/>
</dbReference>
<dbReference type="EMBL" id="CDNC01000004">
    <property type="protein sequence ID" value="CEM60955.1"/>
    <property type="molecule type" value="Genomic_DNA"/>
</dbReference>
<name>A0A0B7GVG4_TREPH</name>
<proteinExistence type="predicted"/>
<evidence type="ECO:0000313" key="2">
    <source>
        <dbReference type="Proteomes" id="UP000042527"/>
    </source>
</evidence>